<reference evidence="2" key="1">
    <citation type="submission" date="2014-07" db="EMBL/GenBank/DDBJ databases">
        <authorList>
            <person name="Martin A.A"/>
            <person name="De Silva N."/>
        </authorList>
    </citation>
    <scope>NUCLEOTIDE SEQUENCE</scope>
</reference>
<protein>
    <submittedName>
        <fullName evidence="3">Uncharacterized protein</fullName>
    </submittedName>
</protein>
<keyword evidence="2" id="KW-1185">Reference proteome</keyword>
<evidence type="ECO:0000313" key="3">
    <source>
        <dbReference type="WBParaSite" id="SVE_0317000.1"/>
    </source>
</evidence>
<dbReference type="Proteomes" id="UP000035680">
    <property type="component" value="Unassembled WGS sequence"/>
</dbReference>
<feature type="region of interest" description="Disordered" evidence="1">
    <location>
        <begin position="48"/>
        <end position="77"/>
    </location>
</feature>
<evidence type="ECO:0000256" key="1">
    <source>
        <dbReference type="SAM" id="MobiDB-lite"/>
    </source>
</evidence>
<sequence length="77" mass="9189">MSVFKSTEICLENAMLTAEMHKKDEMDTKDRLKRIEIKIEKERKEKLRCEKAEKKEKGNSKDRGNERGFEKTSYTFN</sequence>
<accession>A0A0K0F2Z0</accession>
<organism evidence="2 3">
    <name type="scientific">Strongyloides venezuelensis</name>
    <name type="common">Threadworm</name>
    <dbReference type="NCBI Taxonomy" id="75913"/>
    <lineage>
        <taxon>Eukaryota</taxon>
        <taxon>Metazoa</taxon>
        <taxon>Ecdysozoa</taxon>
        <taxon>Nematoda</taxon>
        <taxon>Chromadorea</taxon>
        <taxon>Rhabditida</taxon>
        <taxon>Tylenchina</taxon>
        <taxon>Panagrolaimomorpha</taxon>
        <taxon>Strongyloidoidea</taxon>
        <taxon>Strongyloididae</taxon>
        <taxon>Strongyloides</taxon>
    </lineage>
</organism>
<evidence type="ECO:0000313" key="2">
    <source>
        <dbReference type="Proteomes" id="UP000035680"/>
    </source>
</evidence>
<dbReference type="AlphaFoldDB" id="A0A0K0F2Z0"/>
<name>A0A0K0F2Z0_STRVS</name>
<reference evidence="3" key="2">
    <citation type="submission" date="2015-08" db="UniProtKB">
        <authorList>
            <consortium name="WormBaseParasite"/>
        </authorList>
    </citation>
    <scope>IDENTIFICATION</scope>
</reference>
<feature type="compositionally biased region" description="Basic and acidic residues" evidence="1">
    <location>
        <begin position="48"/>
        <end position="70"/>
    </location>
</feature>
<proteinExistence type="predicted"/>
<dbReference type="WBParaSite" id="SVE_0317000.1">
    <property type="protein sequence ID" value="SVE_0317000.1"/>
    <property type="gene ID" value="SVE_0317000"/>
</dbReference>